<dbReference type="PANTHER" id="PTHR43591">
    <property type="entry name" value="METHYLTRANSFERASE"/>
    <property type="match status" value="1"/>
</dbReference>
<dbReference type="CDD" id="cd02440">
    <property type="entry name" value="AdoMet_MTases"/>
    <property type="match status" value="1"/>
</dbReference>
<dbReference type="Gene3D" id="3.40.50.150">
    <property type="entry name" value="Vaccinia Virus protein VP39"/>
    <property type="match status" value="1"/>
</dbReference>
<dbReference type="Proteomes" id="UP001500037">
    <property type="component" value="Unassembled WGS sequence"/>
</dbReference>
<gene>
    <name evidence="2" type="ORF">GCM10009665_08770</name>
</gene>
<dbReference type="RefSeq" id="WP_344439377.1">
    <property type="nucleotide sequence ID" value="NZ_BAAALF010000008.1"/>
</dbReference>
<name>A0ABN1VTQ5_9ACTN</name>
<proteinExistence type="predicted"/>
<accession>A0ABN1VTQ5</accession>
<dbReference type="InterPro" id="IPR029063">
    <property type="entry name" value="SAM-dependent_MTases_sf"/>
</dbReference>
<keyword evidence="3" id="KW-1185">Reference proteome</keyword>
<protein>
    <recommendedName>
        <fullName evidence="1">Methyltransferase type 11 domain-containing protein</fullName>
    </recommendedName>
</protein>
<evidence type="ECO:0000313" key="3">
    <source>
        <dbReference type="Proteomes" id="UP001500037"/>
    </source>
</evidence>
<reference evidence="2 3" key="1">
    <citation type="journal article" date="2019" name="Int. J. Syst. Evol. Microbiol.">
        <title>The Global Catalogue of Microorganisms (GCM) 10K type strain sequencing project: providing services to taxonomists for standard genome sequencing and annotation.</title>
        <authorList>
            <consortium name="The Broad Institute Genomics Platform"/>
            <consortium name="The Broad Institute Genome Sequencing Center for Infectious Disease"/>
            <person name="Wu L."/>
            <person name="Ma J."/>
        </authorList>
    </citation>
    <scope>NUCLEOTIDE SEQUENCE [LARGE SCALE GENOMIC DNA]</scope>
    <source>
        <strain evidence="2 3">JCM 13004</strain>
    </source>
</reference>
<evidence type="ECO:0000313" key="2">
    <source>
        <dbReference type="EMBL" id="GAA1220892.1"/>
    </source>
</evidence>
<dbReference type="Pfam" id="PF08241">
    <property type="entry name" value="Methyltransf_11"/>
    <property type="match status" value="1"/>
</dbReference>
<dbReference type="SUPFAM" id="SSF53335">
    <property type="entry name" value="S-adenosyl-L-methionine-dependent methyltransferases"/>
    <property type="match status" value="1"/>
</dbReference>
<dbReference type="EMBL" id="BAAALF010000008">
    <property type="protein sequence ID" value="GAA1220892.1"/>
    <property type="molecule type" value="Genomic_DNA"/>
</dbReference>
<comment type="caution">
    <text evidence="2">The sequence shown here is derived from an EMBL/GenBank/DDBJ whole genome shotgun (WGS) entry which is preliminary data.</text>
</comment>
<evidence type="ECO:0000259" key="1">
    <source>
        <dbReference type="Pfam" id="PF08241"/>
    </source>
</evidence>
<sequence length="194" mass="20603">MTAARATALFDRVASVYDEVLPFFAGFGRQHVEWLAPAPGTRVLDLGAGRGALTAAALARGCQVTAVDCAPGMVERIPTRYPLVHEARVMDAHRLDFPDGSFDLVCAGFVVHRLDDPAAAAREIRRVLTPGGVFSCSVPGMVEEAPEWEFYGALFREFLPSGAARHPSDLALSPDRKGAAIGPVVSVAARSLSS</sequence>
<feature type="domain" description="Methyltransferase type 11" evidence="1">
    <location>
        <begin position="44"/>
        <end position="135"/>
    </location>
</feature>
<dbReference type="InterPro" id="IPR013216">
    <property type="entry name" value="Methyltransf_11"/>
</dbReference>
<organism evidence="2 3">
    <name type="scientific">Kitasatospora nipponensis</name>
    <dbReference type="NCBI Taxonomy" id="258049"/>
    <lineage>
        <taxon>Bacteria</taxon>
        <taxon>Bacillati</taxon>
        <taxon>Actinomycetota</taxon>
        <taxon>Actinomycetes</taxon>
        <taxon>Kitasatosporales</taxon>
        <taxon>Streptomycetaceae</taxon>
        <taxon>Kitasatospora</taxon>
    </lineage>
</organism>